<dbReference type="EnsemblPlants" id="KQK86708">
    <property type="protein sequence ID" value="KQK86708"/>
    <property type="gene ID" value="SETIT_040429mg"/>
</dbReference>
<accession>K4AND2</accession>
<reference evidence="1" key="2">
    <citation type="submission" date="2018-08" db="UniProtKB">
        <authorList>
            <consortium name="EnsemblPlants"/>
        </authorList>
    </citation>
    <scope>IDENTIFICATION</scope>
    <source>
        <strain evidence="1">Yugu1</strain>
    </source>
</reference>
<sequence>MLHIHTMEFYETWVKIRGVQYILYLNPVANKLKGWSVCSIKREVAVKC</sequence>
<protein>
    <submittedName>
        <fullName evidence="1">Uncharacterized protein</fullName>
    </submittedName>
</protein>
<dbReference type="EMBL" id="AGNK02005326">
    <property type="status" value="NOT_ANNOTATED_CDS"/>
    <property type="molecule type" value="Genomic_DNA"/>
</dbReference>
<reference evidence="2" key="1">
    <citation type="journal article" date="2012" name="Nat. Biotechnol.">
        <title>Reference genome sequence of the model plant Setaria.</title>
        <authorList>
            <person name="Bennetzen J.L."/>
            <person name="Schmutz J."/>
            <person name="Wang H."/>
            <person name="Percifield R."/>
            <person name="Hawkins J."/>
            <person name="Pontaroli A.C."/>
            <person name="Estep M."/>
            <person name="Feng L."/>
            <person name="Vaughn J.N."/>
            <person name="Grimwood J."/>
            <person name="Jenkins J."/>
            <person name="Barry K."/>
            <person name="Lindquist E."/>
            <person name="Hellsten U."/>
            <person name="Deshpande S."/>
            <person name="Wang X."/>
            <person name="Wu X."/>
            <person name="Mitros T."/>
            <person name="Triplett J."/>
            <person name="Yang X."/>
            <person name="Ye C.Y."/>
            <person name="Mauro-Herrera M."/>
            <person name="Wang L."/>
            <person name="Li P."/>
            <person name="Sharma M."/>
            <person name="Sharma R."/>
            <person name="Ronald P.C."/>
            <person name="Panaud O."/>
            <person name="Kellogg E.A."/>
            <person name="Brutnell T.P."/>
            <person name="Doust A.N."/>
            <person name="Tuskan G.A."/>
            <person name="Rokhsar D."/>
            <person name="Devos K.M."/>
        </authorList>
    </citation>
    <scope>NUCLEOTIDE SEQUENCE [LARGE SCALE GENOMIC DNA]</scope>
    <source>
        <strain evidence="2">cv. Yugu1</strain>
    </source>
</reference>
<dbReference type="Proteomes" id="UP000004995">
    <property type="component" value="Unassembled WGS sequence"/>
</dbReference>
<proteinExistence type="predicted"/>
<dbReference type="HOGENOM" id="CLU_3160950_0_0_1"/>
<dbReference type="Gramene" id="KQK86708">
    <property type="protein sequence ID" value="KQK86708"/>
    <property type="gene ID" value="SETIT_040429mg"/>
</dbReference>
<dbReference type="AlphaFoldDB" id="K4AND2"/>
<keyword evidence="2" id="KW-1185">Reference proteome</keyword>
<evidence type="ECO:0000313" key="2">
    <source>
        <dbReference type="Proteomes" id="UP000004995"/>
    </source>
</evidence>
<dbReference type="InParanoid" id="K4AND2"/>
<organism evidence="1 2">
    <name type="scientific">Setaria italica</name>
    <name type="common">Foxtail millet</name>
    <name type="synonym">Panicum italicum</name>
    <dbReference type="NCBI Taxonomy" id="4555"/>
    <lineage>
        <taxon>Eukaryota</taxon>
        <taxon>Viridiplantae</taxon>
        <taxon>Streptophyta</taxon>
        <taxon>Embryophyta</taxon>
        <taxon>Tracheophyta</taxon>
        <taxon>Spermatophyta</taxon>
        <taxon>Magnoliopsida</taxon>
        <taxon>Liliopsida</taxon>
        <taxon>Poales</taxon>
        <taxon>Poaceae</taxon>
        <taxon>PACMAD clade</taxon>
        <taxon>Panicoideae</taxon>
        <taxon>Panicodae</taxon>
        <taxon>Paniceae</taxon>
        <taxon>Cenchrinae</taxon>
        <taxon>Setaria</taxon>
    </lineage>
</organism>
<name>K4AND2_SETIT</name>
<evidence type="ECO:0000313" key="1">
    <source>
        <dbReference type="EnsemblPlants" id="KQK86708"/>
    </source>
</evidence>